<accession>A0ABY7MCE6</accession>
<feature type="compositionally biased region" description="Pro residues" evidence="1">
    <location>
        <begin position="581"/>
        <end position="602"/>
    </location>
</feature>
<keyword evidence="2" id="KW-0472">Membrane</keyword>
<dbReference type="EMBL" id="CP115149">
    <property type="protein sequence ID" value="WBL37068.1"/>
    <property type="molecule type" value="Genomic_DNA"/>
</dbReference>
<protein>
    <recommendedName>
        <fullName evidence="5">Prealbumin-like fold domain-containing protein</fullName>
    </recommendedName>
</protein>
<reference evidence="3 4" key="1">
    <citation type="journal article" date="2023" name="ISME J.">
        <title>Thermophilic Dehalococcoidia with unusual traits shed light on an unexpected past.</title>
        <authorList>
            <person name="Palmer M."/>
            <person name="Covington J.K."/>
            <person name="Zhou E.M."/>
            <person name="Thomas S.C."/>
            <person name="Habib N."/>
            <person name="Seymour C.O."/>
            <person name="Lai D."/>
            <person name="Johnston J."/>
            <person name="Hashimi A."/>
            <person name="Jiao J.Y."/>
            <person name="Muok A.R."/>
            <person name="Liu L."/>
            <person name="Xian W.D."/>
            <person name="Zhi X.Y."/>
            <person name="Li M.M."/>
            <person name="Silva L.P."/>
            <person name="Bowen B.P."/>
            <person name="Louie K."/>
            <person name="Briegel A."/>
            <person name="Pett-Ridge J."/>
            <person name="Weber P.K."/>
            <person name="Tocheva E.I."/>
            <person name="Woyke T."/>
            <person name="Northen T.R."/>
            <person name="Mayali X."/>
            <person name="Li W.J."/>
            <person name="Hedlund B.P."/>
        </authorList>
    </citation>
    <scope>NUCLEOTIDE SEQUENCE [LARGE SCALE GENOMIC DNA]</scope>
    <source>
        <strain evidence="3 4">YIM 72310</strain>
    </source>
</reference>
<proteinExistence type="predicted"/>
<evidence type="ECO:0000256" key="2">
    <source>
        <dbReference type="SAM" id="Phobius"/>
    </source>
</evidence>
<sequence>MSPPLLLPALPRRIAAAAALALIAALAALLLLSRPGRAEGPPAVTVTAAASPAAVAVGGSFEWTVTIDIQGPSPMETGGWLLFQADLYLPGALTHDPPDFSGPDRSCSPGSPSDYECEAWAFLEPDAPAATLVIPIAALAPRNADVCGPHELFVKYSWTYWEGETEEPTASGNGSAAATVTVQCKVAAQQGRVLVGKVVPGFPGDTAAFSATLTPCSGGEDQAGPAVNVAFSQPAPGSASVAPGCWEISEQITLPGYSLLGWAWAKHDAEGNVYCPTREESAEQPVRFTLQADQVVAICFFNNRKEATPIDPPARGTIAVVKVVDGDPADDTEFTAEVWGPGSEPEFVGFSQAAPGELSGLAPGSYKVVEQELPGYRLLGWAYGKPSRFGPVCPGTPAFDGNGAPVTIASADAAAEAQPGTGELVAVCFYNQRLDVREDPIEPEDPLDPEEPAIPVIIIVEKTESVLGLERPGAGWQFTVSGCGIEPRTAPTGADGSVKFAVPHVPGCSYTVTETLQSGWVAVTPSQAASPRKAGDVVTLTFLNIKEWNPPCMAGCYELPVDPPPPPPASPQPPAQQANPPASPATPAPQAPAPAPADPAPPGASSATGAPPAPAASLGVPLPPNTGTGAAREDALAGLLRAAAAVVLSLSAGLTLVAVARRR</sequence>
<evidence type="ECO:0000256" key="1">
    <source>
        <dbReference type="SAM" id="MobiDB-lite"/>
    </source>
</evidence>
<keyword evidence="2" id="KW-0812">Transmembrane</keyword>
<feature type="compositionally biased region" description="Low complexity" evidence="1">
    <location>
        <begin position="603"/>
        <end position="620"/>
    </location>
</feature>
<feature type="region of interest" description="Disordered" evidence="1">
    <location>
        <begin position="563"/>
        <end position="630"/>
    </location>
</feature>
<evidence type="ECO:0000313" key="4">
    <source>
        <dbReference type="Proteomes" id="UP001212803"/>
    </source>
</evidence>
<gene>
    <name evidence="3" type="ORF">O0235_05745</name>
</gene>
<dbReference type="RefSeq" id="WP_270057582.1">
    <property type="nucleotide sequence ID" value="NZ_CP115149.1"/>
</dbReference>
<dbReference type="Proteomes" id="UP001212803">
    <property type="component" value="Chromosome"/>
</dbReference>
<feature type="transmembrane region" description="Helical" evidence="2">
    <location>
        <begin position="639"/>
        <end position="660"/>
    </location>
</feature>
<name>A0ABY7MCE6_9CHLR</name>
<evidence type="ECO:0008006" key="5">
    <source>
        <dbReference type="Google" id="ProtNLM"/>
    </source>
</evidence>
<keyword evidence="2" id="KW-1133">Transmembrane helix</keyword>
<evidence type="ECO:0000313" key="3">
    <source>
        <dbReference type="EMBL" id="WBL37068.1"/>
    </source>
</evidence>
<organism evidence="3 4">
    <name type="scientific">Tepidiforma flava</name>
    <dbReference type="NCBI Taxonomy" id="3004094"/>
    <lineage>
        <taxon>Bacteria</taxon>
        <taxon>Bacillati</taxon>
        <taxon>Chloroflexota</taxon>
        <taxon>Tepidiformia</taxon>
        <taxon>Tepidiformales</taxon>
        <taxon>Tepidiformaceae</taxon>
        <taxon>Tepidiforma</taxon>
    </lineage>
</organism>
<feature type="compositionally biased region" description="Pro residues" evidence="1">
    <location>
        <begin position="563"/>
        <end position="574"/>
    </location>
</feature>
<keyword evidence="4" id="KW-1185">Reference proteome</keyword>